<dbReference type="PANTHER" id="PTHR33086:SF52">
    <property type="entry name" value="OS09G0128900 PROTEIN"/>
    <property type="match status" value="1"/>
</dbReference>
<sequence>MSLVDRSVRIVDDLKEFIEESGGVSLGSSIESVLKNLPACRSLQDSERSRQCAIRDEVIRYRVKVQEPAFAILRKRQARPGSMRKEPVTFTGDTAAYYRKVLDGIDPRLPRLTGAIMNSLTIGISWPPNHPLRTYPPAGFIASCHGYLLALYFGTYRPGLPEPGCYLVINIWANSVAIVPPLPTRFVTTASYAAIGAGVAVLRHNKYGDYVIAELYLHQDSRTHLPSNKATLFFWWSSGPLAGQWMQKEVVLPIPTDQGMTPRIYSSFRADMVFAVSTTSLCWVDLRTGILICDHIDMLATGTTTDVLVFCFIPLPEECAMMSYPISRWRPATEFRTMFCVDHRTIMFVCMDSYTQSCPFHKSVLTTWSLSSPLTDCWHWCKEAKASLSEQSPPRRPPLALTPRLEHLEPL</sequence>
<reference evidence="2" key="1">
    <citation type="submission" date="2020-07" db="EMBL/GenBank/DDBJ databases">
        <title>Genome sequence and genetic diversity analysis of an under-domesticated orphan crop, white fonio (Digitaria exilis).</title>
        <authorList>
            <person name="Bennetzen J.L."/>
            <person name="Chen S."/>
            <person name="Ma X."/>
            <person name="Wang X."/>
            <person name="Yssel A.E.J."/>
            <person name="Chaluvadi S.R."/>
            <person name="Johnson M."/>
            <person name="Gangashetty P."/>
            <person name="Hamidou F."/>
            <person name="Sanogo M.D."/>
            <person name="Zwaenepoel A."/>
            <person name="Wallace J."/>
            <person name="Van De Peer Y."/>
            <person name="Van Deynze A."/>
        </authorList>
    </citation>
    <scope>NUCLEOTIDE SEQUENCE</scope>
    <source>
        <tissue evidence="2">Leaves</tissue>
    </source>
</reference>
<accession>A0A835AXM5</accession>
<dbReference type="OrthoDB" id="686315at2759"/>
<dbReference type="EMBL" id="JACEFO010002202">
    <property type="protein sequence ID" value="KAF8673771.1"/>
    <property type="molecule type" value="Genomic_DNA"/>
</dbReference>
<proteinExistence type="predicted"/>
<name>A0A835AXM5_9POAL</name>
<dbReference type="PANTHER" id="PTHR33086">
    <property type="entry name" value="OS05G0468200 PROTEIN-RELATED"/>
    <property type="match status" value="1"/>
</dbReference>
<evidence type="ECO:0000313" key="2">
    <source>
        <dbReference type="EMBL" id="KAF8673771.1"/>
    </source>
</evidence>
<evidence type="ECO:0000259" key="1">
    <source>
        <dbReference type="Pfam" id="PF07762"/>
    </source>
</evidence>
<dbReference type="Pfam" id="PF07762">
    <property type="entry name" value="DUF1618"/>
    <property type="match status" value="1"/>
</dbReference>
<comment type="caution">
    <text evidence="2">The sequence shown here is derived from an EMBL/GenBank/DDBJ whole genome shotgun (WGS) entry which is preliminary data.</text>
</comment>
<keyword evidence="3" id="KW-1185">Reference proteome</keyword>
<dbReference type="Proteomes" id="UP000636709">
    <property type="component" value="Unassembled WGS sequence"/>
</dbReference>
<protein>
    <recommendedName>
        <fullName evidence="1">DUF1618 domain-containing protein</fullName>
    </recommendedName>
</protein>
<evidence type="ECO:0000313" key="3">
    <source>
        <dbReference type="Proteomes" id="UP000636709"/>
    </source>
</evidence>
<feature type="domain" description="DUF1618" evidence="1">
    <location>
        <begin position="283"/>
        <end position="390"/>
    </location>
</feature>
<gene>
    <name evidence="2" type="ORF">HU200_048525</name>
</gene>
<organism evidence="2 3">
    <name type="scientific">Digitaria exilis</name>
    <dbReference type="NCBI Taxonomy" id="1010633"/>
    <lineage>
        <taxon>Eukaryota</taxon>
        <taxon>Viridiplantae</taxon>
        <taxon>Streptophyta</taxon>
        <taxon>Embryophyta</taxon>
        <taxon>Tracheophyta</taxon>
        <taxon>Spermatophyta</taxon>
        <taxon>Magnoliopsida</taxon>
        <taxon>Liliopsida</taxon>
        <taxon>Poales</taxon>
        <taxon>Poaceae</taxon>
        <taxon>PACMAD clade</taxon>
        <taxon>Panicoideae</taxon>
        <taxon>Panicodae</taxon>
        <taxon>Paniceae</taxon>
        <taxon>Anthephorinae</taxon>
        <taxon>Digitaria</taxon>
    </lineage>
</organism>
<dbReference type="InterPro" id="IPR011676">
    <property type="entry name" value="DUF1618"/>
</dbReference>
<dbReference type="AlphaFoldDB" id="A0A835AXM5"/>